<proteinExistence type="predicted"/>
<evidence type="ECO:0000256" key="1">
    <source>
        <dbReference type="SAM" id="MobiDB-lite"/>
    </source>
</evidence>
<dbReference type="AlphaFoldDB" id="A0A7S9LQU6"/>
<feature type="region of interest" description="Disordered" evidence="1">
    <location>
        <begin position="33"/>
        <end position="52"/>
    </location>
</feature>
<dbReference type="Proteomes" id="UP000594800">
    <property type="component" value="Chromosome"/>
</dbReference>
<accession>A0A7S9LQU6</accession>
<evidence type="ECO:0000313" key="3">
    <source>
        <dbReference type="Proteomes" id="UP000594800"/>
    </source>
</evidence>
<reference evidence="2 3" key="1">
    <citation type="submission" date="2020-11" db="EMBL/GenBank/DDBJ databases">
        <title>Description of Pontivivens ytuae sp. nov. isolated from deep sea sediment of Mariana Trench.</title>
        <authorList>
            <person name="Wang Z."/>
            <person name="Sun Q.-L."/>
            <person name="Xu X.-D."/>
            <person name="Tang Y.-Z."/>
            <person name="Zhang J."/>
        </authorList>
    </citation>
    <scope>NUCLEOTIDE SEQUENCE [LARGE SCALE GENOMIC DNA]</scope>
    <source>
        <strain evidence="2 3">MT2928</strain>
    </source>
</reference>
<name>A0A7S9LQU6_9RHOB</name>
<organism evidence="2 3">
    <name type="scientific">Pontivivens ytuae</name>
    <dbReference type="NCBI Taxonomy" id="2789856"/>
    <lineage>
        <taxon>Bacteria</taxon>
        <taxon>Pseudomonadati</taxon>
        <taxon>Pseudomonadota</taxon>
        <taxon>Alphaproteobacteria</taxon>
        <taxon>Rhodobacterales</taxon>
        <taxon>Paracoccaceae</taxon>
        <taxon>Pontivivens</taxon>
    </lineage>
</organism>
<feature type="compositionally biased region" description="Basic residues" evidence="1">
    <location>
        <begin position="34"/>
        <end position="44"/>
    </location>
</feature>
<keyword evidence="3" id="KW-1185">Reference proteome</keyword>
<gene>
    <name evidence="2" type="ORF">I0K15_16155</name>
</gene>
<dbReference type="EMBL" id="CP064942">
    <property type="protein sequence ID" value="QPH53305.1"/>
    <property type="molecule type" value="Genomic_DNA"/>
</dbReference>
<sequence length="52" mass="5849">MSDEDKTSRDPDAAPKPAKTEREDRLAAQLRANLQRRKAQARARKASDDGQQ</sequence>
<feature type="region of interest" description="Disordered" evidence="1">
    <location>
        <begin position="1"/>
        <end position="26"/>
    </location>
</feature>
<evidence type="ECO:0000313" key="2">
    <source>
        <dbReference type="EMBL" id="QPH53305.1"/>
    </source>
</evidence>
<protein>
    <submittedName>
        <fullName evidence="2">Uncharacterized protein</fullName>
    </submittedName>
</protein>
<dbReference type="RefSeq" id="WP_196102515.1">
    <property type="nucleotide sequence ID" value="NZ_CP064942.1"/>
</dbReference>
<dbReference type="KEGG" id="poz:I0K15_16155"/>